<reference evidence="7" key="1">
    <citation type="journal article" date="2019" name="Int. J. Syst. Evol. Microbiol.">
        <title>The Global Catalogue of Microorganisms (GCM) 10K type strain sequencing project: providing services to taxonomists for standard genome sequencing and annotation.</title>
        <authorList>
            <consortium name="The Broad Institute Genomics Platform"/>
            <consortium name="The Broad Institute Genome Sequencing Center for Infectious Disease"/>
            <person name="Wu L."/>
            <person name="Ma J."/>
        </authorList>
    </citation>
    <scope>NUCLEOTIDE SEQUENCE [LARGE SCALE GENOMIC DNA]</scope>
    <source>
        <strain evidence="7">KCTC 42730</strain>
    </source>
</reference>
<keyword evidence="6" id="KW-0808">Transferase</keyword>
<keyword evidence="6" id="KW-0489">Methyltransferase</keyword>
<keyword evidence="4 5" id="KW-0472">Membrane</keyword>
<keyword evidence="2 5" id="KW-0812">Transmembrane</keyword>
<proteinExistence type="predicted"/>
<dbReference type="PANTHER" id="PTHR12714">
    <property type="entry name" value="PROTEIN-S ISOPRENYLCYSTEINE O-METHYLTRANSFERASE"/>
    <property type="match status" value="1"/>
</dbReference>
<evidence type="ECO:0000256" key="3">
    <source>
        <dbReference type="ARBA" id="ARBA00022989"/>
    </source>
</evidence>
<dbReference type="Gene3D" id="1.20.120.1630">
    <property type="match status" value="1"/>
</dbReference>
<dbReference type="PANTHER" id="PTHR12714:SF24">
    <property type="entry name" value="SLR1182 PROTEIN"/>
    <property type="match status" value="1"/>
</dbReference>
<dbReference type="InterPro" id="IPR007318">
    <property type="entry name" value="Phopholipid_MeTrfase"/>
</dbReference>
<feature type="transmembrane region" description="Helical" evidence="5">
    <location>
        <begin position="15"/>
        <end position="35"/>
    </location>
</feature>
<comment type="subcellular location">
    <subcellularLocation>
        <location evidence="1">Endomembrane system</location>
        <topology evidence="1">Multi-pass membrane protein</topology>
    </subcellularLocation>
</comment>
<keyword evidence="3 5" id="KW-1133">Transmembrane helix</keyword>
<evidence type="ECO:0000313" key="6">
    <source>
        <dbReference type="EMBL" id="MFC3034720.1"/>
    </source>
</evidence>
<feature type="transmembrane region" description="Helical" evidence="5">
    <location>
        <begin position="42"/>
        <end position="64"/>
    </location>
</feature>
<keyword evidence="7" id="KW-1185">Reference proteome</keyword>
<dbReference type="GO" id="GO:0004671">
    <property type="term" value="F:protein C-terminal S-isoprenylcysteine carboxyl O-methyltransferase activity"/>
    <property type="evidence" value="ECO:0007669"/>
    <property type="project" value="UniProtKB-EC"/>
</dbReference>
<evidence type="ECO:0000256" key="1">
    <source>
        <dbReference type="ARBA" id="ARBA00004127"/>
    </source>
</evidence>
<dbReference type="RefSeq" id="WP_377128550.1">
    <property type="nucleotide sequence ID" value="NZ_JBHRSD010000047.1"/>
</dbReference>
<dbReference type="EC" id="2.1.1.334" evidence="6"/>
<dbReference type="Pfam" id="PF04191">
    <property type="entry name" value="PEMT"/>
    <property type="match status" value="1"/>
</dbReference>
<evidence type="ECO:0000256" key="5">
    <source>
        <dbReference type="SAM" id="Phobius"/>
    </source>
</evidence>
<accession>A0ABV7CQ27</accession>
<comment type="caution">
    <text evidence="6">The sequence shown here is derived from an EMBL/GenBank/DDBJ whole genome shotgun (WGS) entry which is preliminary data.</text>
</comment>
<feature type="transmembrane region" description="Helical" evidence="5">
    <location>
        <begin position="98"/>
        <end position="128"/>
    </location>
</feature>
<evidence type="ECO:0000256" key="2">
    <source>
        <dbReference type="ARBA" id="ARBA00022692"/>
    </source>
</evidence>
<dbReference type="Proteomes" id="UP001595453">
    <property type="component" value="Unassembled WGS sequence"/>
</dbReference>
<dbReference type="GO" id="GO:0032259">
    <property type="term" value="P:methylation"/>
    <property type="evidence" value="ECO:0007669"/>
    <property type="project" value="UniProtKB-KW"/>
</dbReference>
<evidence type="ECO:0000256" key="4">
    <source>
        <dbReference type="ARBA" id="ARBA00023136"/>
    </source>
</evidence>
<evidence type="ECO:0000313" key="7">
    <source>
        <dbReference type="Proteomes" id="UP001595453"/>
    </source>
</evidence>
<protein>
    <submittedName>
        <fullName evidence="6">Methyltransferase family protein</fullName>
        <ecNumber evidence="6">2.1.1.100</ecNumber>
        <ecNumber evidence="6">2.1.1.334</ecNumber>
    </submittedName>
</protein>
<name>A0ABV7CQ27_9GAMM</name>
<dbReference type="EMBL" id="JBHRSD010000047">
    <property type="protein sequence ID" value="MFC3034720.1"/>
    <property type="molecule type" value="Genomic_DNA"/>
</dbReference>
<sequence>MNQQLGAAHWLETRIPPLLLTALFGLLFWLVACYSWRLSPPLWLTVCALALWCVGLAIMLNAFLTFRLRHTTVDPRTPTATASLVTNGIFAYSRNPMYLGMALILLGLFLILAAPLNLLLWASFIAYLQRFQIAPEERAMVALFGSEYLHYCQQVRRWI</sequence>
<organism evidence="6 7">
    <name type="scientific">Pseudoalteromonas fenneropenaei</name>
    <dbReference type="NCBI Taxonomy" id="1737459"/>
    <lineage>
        <taxon>Bacteria</taxon>
        <taxon>Pseudomonadati</taxon>
        <taxon>Pseudomonadota</taxon>
        <taxon>Gammaproteobacteria</taxon>
        <taxon>Alteromonadales</taxon>
        <taxon>Pseudoalteromonadaceae</taxon>
        <taxon>Pseudoalteromonas</taxon>
    </lineage>
</organism>
<dbReference type="EC" id="2.1.1.100" evidence="6"/>
<gene>
    <name evidence="6" type="ORF">ACFOEE_19630</name>
</gene>